<sequence>MTATLTVEQILAANKTAAAEAQALAATAFAGFEKLVALNIAATKSALFDTTADFTSAFSAKNPTDALAAQASLVKPLAEKTLAYGRSVYEIASQTSAELSAAAEGKFAEAQKTLSSNLDNMAKNAPAGTESLVAVVKSAVAASQNALESAKASAKQAVATAEKQAAALADNALSAVKTTSKKK</sequence>
<dbReference type="Pfam" id="PF09361">
    <property type="entry name" value="Phasin_2"/>
    <property type="match status" value="1"/>
</dbReference>
<dbReference type="RefSeq" id="WP_117174296.1">
    <property type="nucleotide sequence ID" value="NZ_QFZK01000002.1"/>
</dbReference>
<gene>
    <name evidence="3" type="ORF">DIC66_03930</name>
</gene>
<dbReference type="EMBL" id="QFZK01000002">
    <property type="protein sequence ID" value="RFO97885.1"/>
    <property type="molecule type" value="Genomic_DNA"/>
</dbReference>
<dbReference type="InterPro" id="IPR018968">
    <property type="entry name" value="Phasin"/>
</dbReference>
<organism evidence="3 4">
    <name type="scientific">Rhodoferax lacus</name>
    <dbReference type="NCBI Taxonomy" id="2184758"/>
    <lineage>
        <taxon>Bacteria</taxon>
        <taxon>Pseudomonadati</taxon>
        <taxon>Pseudomonadota</taxon>
        <taxon>Betaproteobacteria</taxon>
        <taxon>Burkholderiales</taxon>
        <taxon>Comamonadaceae</taxon>
        <taxon>Rhodoferax</taxon>
    </lineage>
</organism>
<dbReference type="OrthoDB" id="5298576at2"/>
<keyword evidence="1" id="KW-0175">Coiled coil</keyword>
<feature type="coiled-coil region" evidence="1">
    <location>
        <begin position="144"/>
        <end position="171"/>
    </location>
</feature>
<dbReference type="AlphaFoldDB" id="A0A3E1RET3"/>
<evidence type="ECO:0000313" key="3">
    <source>
        <dbReference type="EMBL" id="RFO97885.1"/>
    </source>
</evidence>
<evidence type="ECO:0000256" key="1">
    <source>
        <dbReference type="SAM" id="Coils"/>
    </source>
</evidence>
<dbReference type="Proteomes" id="UP000260665">
    <property type="component" value="Unassembled WGS sequence"/>
</dbReference>
<dbReference type="InterPro" id="IPR010127">
    <property type="entry name" value="Phasin_subfam-1"/>
</dbReference>
<dbReference type="NCBIfam" id="TIGR01841">
    <property type="entry name" value="phasin"/>
    <property type="match status" value="1"/>
</dbReference>
<evidence type="ECO:0000313" key="4">
    <source>
        <dbReference type="Proteomes" id="UP000260665"/>
    </source>
</evidence>
<keyword evidence="4" id="KW-1185">Reference proteome</keyword>
<name>A0A3E1RET3_9BURK</name>
<accession>A0A3E1RET3</accession>
<proteinExistence type="predicted"/>
<reference evidence="3 4" key="1">
    <citation type="submission" date="2018-05" db="EMBL/GenBank/DDBJ databases">
        <title>Rhodoferax soyangensis sp.nov., isolated from an oligotrophic freshwater lake.</title>
        <authorList>
            <person name="Park M."/>
        </authorList>
    </citation>
    <scope>NUCLEOTIDE SEQUENCE [LARGE SCALE GENOMIC DNA]</scope>
    <source>
        <strain evidence="3 4">IMCC26218</strain>
    </source>
</reference>
<feature type="domain" description="Phasin" evidence="2">
    <location>
        <begin position="8"/>
        <end position="105"/>
    </location>
</feature>
<evidence type="ECO:0000259" key="2">
    <source>
        <dbReference type="Pfam" id="PF09361"/>
    </source>
</evidence>
<comment type="caution">
    <text evidence="3">The sequence shown here is derived from an EMBL/GenBank/DDBJ whole genome shotgun (WGS) entry which is preliminary data.</text>
</comment>
<protein>
    <submittedName>
        <fullName evidence="3">Phasin (PHA-granule associated protein)</fullName>
    </submittedName>
</protein>